<gene>
    <name evidence="8" type="ORF">Drose_24950</name>
</gene>
<evidence type="ECO:0000256" key="5">
    <source>
        <dbReference type="PROSITE-ProRule" id="PRU00169"/>
    </source>
</evidence>
<evidence type="ECO:0000259" key="6">
    <source>
        <dbReference type="PROSITE" id="PS50043"/>
    </source>
</evidence>
<evidence type="ECO:0000313" key="8">
    <source>
        <dbReference type="EMBL" id="UWZ34465.1"/>
    </source>
</evidence>
<keyword evidence="3" id="KW-0238">DNA-binding</keyword>
<reference evidence="8" key="1">
    <citation type="submission" date="2021-04" db="EMBL/GenBank/DDBJ databases">
        <title>Biosynthetic gene clusters of Dactylosporangioum roseum.</title>
        <authorList>
            <person name="Hartkoorn R.C."/>
            <person name="Beaudoing E."/>
            <person name="Hot D."/>
            <person name="Moureu S."/>
        </authorList>
    </citation>
    <scope>NUCLEOTIDE SEQUENCE</scope>
    <source>
        <strain evidence="8">NRRL B-16295</strain>
    </source>
</reference>
<dbReference type="PANTHER" id="PTHR43214">
    <property type="entry name" value="TWO-COMPONENT RESPONSE REGULATOR"/>
    <property type="match status" value="1"/>
</dbReference>
<dbReference type="PRINTS" id="PR00038">
    <property type="entry name" value="HTHLUXR"/>
</dbReference>
<accession>A0ABY5YXI5</accession>
<dbReference type="Pfam" id="PF00196">
    <property type="entry name" value="GerE"/>
    <property type="match status" value="1"/>
</dbReference>
<evidence type="ECO:0000313" key="9">
    <source>
        <dbReference type="Proteomes" id="UP001058271"/>
    </source>
</evidence>
<evidence type="ECO:0000256" key="1">
    <source>
        <dbReference type="ARBA" id="ARBA00022553"/>
    </source>
</evidence>
<dbReference type="PROSITE" id="PS50110">
    <property type="entry name" value="RESPONSE_REGULATORY"/>
    <property type="match status" value="1"/>
</dbReference>
<keyword evidence="4" id="KW-0804">Transcription</keyword>
<evidence type="ECO:0000256" key="2">
    <source>
        <dbReference type="ARBA" id="ARBA00023015"/>
    </source>
</evidence>
<dbReference type="Proteomes" id="UP001058271">
    <property type="component" value="Chromosome"/>
</dbReference>
<feature type="domain" description="Response regulatory" evidence="7">
    <location>
        <begin position="3"/>
        <end position="121"/>
    </location>
</feature>
<dbReference type="InterPro" id="IPR001789">
    <property type="entry name" value="Sig_transdc_resp-reg_receiver"/>
</dbReference>
<dbReference type="InterPro" id="IPR011006">
    <property type="entry name" value="CheY-like_superfamily"/>
</dbReference>
<sequence length="230" mass="24188">MTRVLIVDDQALVRAGLAALINAAPDLEVVGQACDGLEAVALAASTRPDVLLMDIRMPVLDGVMATERILHEAGGNPCAILILTTFDLDEYVYAALCAGASGFLLKESPPERLLAAIHTVAAGEMLFAASVTRRLVEAYAQQSKAHVDIPADLSALTAREAEVLRLVARGMTNGEIAEHLTVSEATVKTHLNRSMAKLNLSSRAQAVVVAYETGLVTPQRSAPAGGPSRP</sequence>
<dbReference type="SUPFAM" id="SSF46894">
    <property type="entry name" value="C-terminal effector domain of the bipartite response regulators"/>
    <property type="match status" value="1"/>
</dbReference>
<dbReference type="InterPro" id="IPR016032">
    <property type="entry name" value="Sig_transdc_resp-reg_C-effctor"/>
</dbReference>
<dbReference type="InterPro" id="IPR039420">
    <property type="entry name" value="WalR-like"/>
</dbReference>
<dbReference type="SMART" id="SM00421">
    <property type="entry name" value="HTH_LUXR"/>
    <property type="match status" value="1"/>
</dbReference>
<dbReference type="SMART" id="SM00448">
    <property type="entry name" value="REC"/>
    <property type="match status" value="1"/>
</dbReference>
<dbReference type="InterPro" id="IPR058245">
    <property type="entry name" value="NreC/VraR/RcsB-like_REC"/>
</dbReference>
<dbReference type="PROSITE" id="PS00622">
    <property type="entry name" value="HTH_LUXR_1"/>
    <property type="match status" value="1"/>
</dbReference>
<dbReference type="Gene3D" id="3.40.50.2300">
    <property type="match status" value="1"/>
</dbReference>
<evidence type="ECO:0000256" key="3">
    <source>
        <dbReference type="ARBA" id="ARBA00023125"/>
    </source>
</evidence>
<organism evidence="8 9">
    <name type="scientific">Dactylosporangium roseum</name>
    <dbReference type="NCBI Taxonomy" id="47989"/>
    <lineage>
        <taxon>Bacteria</taxon>
        <taxon>Bacillati</taxon>
        <taxon>Actinomycetota</taxon>
        <taxon>Actinomycetes</taxon>
        <taxon>Micromonosporales</taxon>
        <taxon>Micromonosporaceae</taxon>
        <taxon>Dactylosporangium</taxon>
    </lineage>
</organism>
<keyword evidence="9" id="KW-1185">Reference proteome</keyword>
<feature type="domain" description="HTH luxR-type" evidence="6">
    <location>
        <begin position="149"/>
        <end position="214"/>
    </location>
</feature>
<proteinExistence type="predicted"/>
<keyword evidence="1 5" id="KW-0597">Phosphoprotein</keyword>
<dbReference type="RefSeq" id="WP_260723784.1">
    <property type="nucleotide sequence ID" value="NZ_BAAABS010000011.1"/>
</dbReference>
<dbReference type="EMBL" id="CP073721">
    <property type="protein sequence ID" value="UWZ34465.1"/>
    <property type="molecule type" value="Genomic_DNA"/>
</dbReference>
<evidence type="ECO:0000259" key="7">
    <source>
        <dbReference type="PROSITE" id="PS50110"/>
    </source>
</evidence>
<evidence type="ECO:0000256" key="4">
    <source>
        <dbReference type="ARBA" id="ARBA00023163"/>
    </source>
</evidence>
<dbReference type="Pfam" id="PF00072">
    <property type="entry name" value="Response_reg"/>
    <property type="match status" value="1"/>
</dbReference>
<dbReference type="SUPFAM" id="SSF52172">
    <property type="entry name" value="CheY-like"/>
    <property type="match status" value="1"/>
</dbReference>
<protein>
    <submittedName>
        <fullName evidence="8">Response regulator transcription factor</fullName>
    </submittedName>
</protein>
<dbReference type="CDD" id="cd17535">
    <property type="entry name" value="REC_NarL-like"/>
    <property type="match status" value="1"/>
</dbReference>
<keyword evidence="2" id="KW-0805">Transcription regulation</keyword>
<dbReference type="CDD" id="cd06170">
    <property type="entry name" value="LuxR_C_like"/>
    <property type="match status" value="1"/>
</dbReference>
<dbReference type="PROSITE" id="PS50043">
    <property type="entry name" value="HTH_LUXR_2"/>
    <property type="match status" value="1"/>
</dbReference>
<dbReference type="InterPro" id="IPR000792">
    <property type="entry name" value="Tscrpt_reg_LuxR_C"/>
</dbReference>
<name>A0ABY5YXI5_9ACTN</name>
<dbReference type="PANTHER" id="PTHR43214:SF24">
    <property type="entry name" value="TRANSCRIPTIONAL REGULATORY PROTEIN NARL-RELATED"/>
    <property type="match status" value="1"/>
</dbReference>
<feature type="modified residue" description="4-aspartylphosphate" evidence="5">
    <location>
        <position position="54"/>
    </location>
</feature>